<dbReference type="EMBL" id="LXTC01000004">
    <property type="protein sequence ID" value="OBA20698.1"/>
    <property type="molecule type" value="Genomic_DNA"/>
</dbReference>
<gene>
    <name evidence="3" type="ORF">METBIDRAFT_12654</name>
</gene>
<feature type="compositionally biased region" description="Acidic residues" evidence="1">
    <location>
        <begin position="13"/>
        <end position="25"/>
    </location>
</feature>
<dbReference type="Pfam" id="PF01585">
    <property type="entry name" value="G-patch"/>
    <property type="match status" value="1"/>
</dbReference>
<evidence type="ECO:0000313" key="3">
    <source>
        <dbReference type="EMBL" id="OBA20698.1"/>
    </source>
</evidence>
<dbReference type="STRING" id="869754.A0A1A0H9Z9"/>
<organism evidence="3 4">
    <name type="scientific">Metschnikowia bicuspidata var. bicuspidata NRRL YB-4993</name>
    <dbReference type="NCBI Taxonomy" id="869754"/>
    <lineage>
        <taxon>Eukaryota</taxon>
        <taxon>Fungi</taxon>
        <taxon>Dikarya</taxon>
        <taxon>Ascomycota</taxon>
        <taxon>Saccharomycotina</taxon>
        <taxon>Pichiomycetes</taxon>
        <taxon>Metschnikowiaceae</taxon>
        <taxon>Metschnikowia</taxon>
    </lineage>
</organism>
<dbReference type="GO" id="GO:0071008">
    <property type="term" value="C:U2-type post-mRNA release spliceosomal complex"/>
    <property type="evidence" value="ECO:0007669"/>
    <property type="project" value="TreeGrafter"/>
</dbReference>
<comment type="caution">
    <text evidence="3">The sequence shown here is derived from an EMBL/GenBank/DDBJ whole genome shotgun (WGS) entry which is preliminary data.</text>
</comment>
<reference evidence="3 4" key="1">
    <citation type="submission" date="2016-05" db="EMBL/GenBank/DDBJ databases">
        <title>Comparative genomics of biotechnologically important yeasts.</title>
        <authorList>
            <consortium name="DOE Joint Genome Institute"/>
            <person name="Riley R."/>
            <person name="Haridas S."/>
            <person name="Wolfe K.H."/>
            <person name="Lopes M.R."/>
            <person name="Hittinger C.T."/>
            <person name="Goker M."/>
            <person name="Salamov A."/>
            <person name="Wisecaver J."/>
            <person name="Long T.M."/>
            <person name="Aerts A.L."/>
            <person name="Barry K."/>
            <person name="Choi C."/>
            <person name="Clum A."/>
            <person name="Coughlan A.Y."/>
            <person name="Deshpande S."/>
            <person name="Douglass A.P."/>
            <person name="Hanson S.J."/>
            <person name="Klenk H.-P."/>
            <person name="LaButti K."/>
            <person name="Lapidus A."/>
            <person name="Lindquist E."/>
            <person name="Lipzen A."/>
            <person name="Meier-kolthoff J.P."/>
            <person name="Ohm R.A."/>
            <person name="Otillar R.P."/>
            <person name="Pangilinan J."/>
            <person name="Peng Y."/>
            <person name="Rokas A."/>
            <person name="Rosa C.A."/>
            <person name="Scheuner C."/>
            <person name="Sibirny A.A."/>
            <person name="Slot J.C."/>
            <person name="Stielow J.B."/>
            <person name="Sun H."/>
            <person name="Kurtzman C.P."/>
            <person name="Blackwell M."/>
            <person name="Grigoriev I.V."/>
            <person name="Jeffries T.W."/>
        </authorList>
    </citation>
    <scope>NUCLEOTIDE SEQUENCE [LARGE SCALE GENOMIC DNA]</scope>
    <source>
        <strain evidence="3 4">NRRL YB-4993</strain>
    </source>
</reference>
<dbReference type="InterPro" id="IPR045211">
    <property type="entry name" value="TFP11/STIP/Ntr1"/>
</dbReference>
<dbReference type="InterPro" id="IPR000467">
    <property type="entry name" value="G_patch_dom"/>
</dbReference>
<dbReference type="AlphaFoldDB" id="A0A1A0H9Z9"/>
<keyword evidence="4" id="KW-1185">Reference proteome</keyword>
<dbReference type="GO" id="GO:0000390">
    <property type="term" value="P:spliceosomal complex disassembly"/>
    <property type="evidence" value="ECO:0007669"/>
    <property type="project" value="InterPro"/>
</dbReference>
<sequence>MGLMSMSIPNEYSDLEEDDDEDIENPSDKESVIPSFHLGSSFERLAHERNGMPYQRSPRHKKESSMVSQYGIGAKLLMGMGYQEGKGLGSKQNGIAVPIETKLRPQGLGVGGIREKISGAKQMVSSDDDSGHGEGTVAFSKPTYDLFSVIDSLERAGVTVPLRYKELSDNADANRDALELEKAHTRLSQISTEVALLDLKIRGVQLELDHNARSLEAEILEKSTLETLISKLSILRESISDTHALLTELTKDPLRSVPEVQNIFVAYAKTQVAELFSSNDAHLLEQLLTWAVLFRSLETEHASSALNSWDALILQLLKENSDNSNISAHDFKFWLDSPVIINSPLLEQIGLVDFVMPSLLKTVESWDLKTGFESTILEDLSDFDWDDAQRRQIVEAVAMKYEAHLSRCWLEMAKTHDYVWSWDHYDQEMKPILEHFFSTGVVLIAQYHAKKAHDLRNQVILDLLHFCQSQTSNTCDILELVLEFQHSFQLLSPIQLEIIMLFTVLNTMVKHLMNILRDKENPVPLFQTWQQKFASLSSKYTDVRELLLWYTNVFIELIWCVSEKKQPNMQLPTYNLDSLTIHELESLILGDKKDQSPSVYSIAKQDLLVTFKDVIQQICLQHNVLFQVTGRRNSSMNEICELVFPDGKKYSCFISNDVLWVRESAEFNPVDAHEFFGNNCL</sequence>
<dbReference type="PANTHER" id="PTHR23329">
    <property type="entry name" value="TUFTELIN-INTERACTING PROTEIN 11-RELATED"/>
    <property type="match status" value="1"/>
</dbReference>
<dbReference type="PROSITE" id="PS50174">
    <property type="entry name" value="G_PATCH"/>
    <property type="match status" value="1"/>
</dbReference>
<evidence type="ECO:0000256" key="1">
    <source>
        <dbReference type="SAM" id="MobiDB-lite"/>
    </source>
</evidence>
<dbReference type="GO" id="GO:0003676">
    <property type="term" value="F:nucleic acid binding"/>
    <property type="evidence" value="ECO:0007669"/>
    <property type="project" value="InterPro"/>
</dbReference>
<proteinExistence type="predicted"/>
<dbReference type="GeneID" id="30027226"/>
<feature type="domain" description="G-patch" evidence="2">
    <location>
        <begin position="69"/>
        <end position="115"/>
    </location>
</feature>
<accession>A0A1A0H9Z9</accession>
<evidence type="ECO:0000313" key="4">
    <source>
        <dbReference type="Proteomes" id="UP000092555"/>
    </source>
</evidence>
<protein>
    <recommendedName>
        <fullName evidence="2">G-patch domain-containing protein</fullName>
    </recommendedName>
</protein>
<name>A0A1A0H9Z9_9ASCO</name>
<dbReference type="PANTHER" id="PTHR23329:SF1">
    <property type="entry name" value="TUFTELIN-INTERACTING PROTEIN 11"/>
    <property type="match status" value="1"/>
</dbReference>
<evidence type="ECO:0000259" key="2">
    <source>
        <dbReference type="PROSITE" id="PS50174"/>
    </source>
</evidence>
<dbReference type="RefSeq" id="XP_018711220.1">
    <property type="nucleotide sequence ID" value="XM_018854250.1"/>
</dbReference>
<feature type="region of interest" description="Disordered" evidence="1">
    <location>
        <begin position="1"/>
        <end position="34"/>
    </location>
</feature>
<dbReference type="OrthoDB" id="4822at2759"/>
<dbReference type="SMART" id="SM00443">
    <property type="entry name" value="G_patch"/>
    <property type="match status" value="1"/>
</dbReference>
<dbReference type="Proteomes" id="UP000092555">
    <property type="component" value="Unassembled WGS sequence"/>
</dbReference>